<dbReference type="InterPro" id="IPR006675">
    <property type="entry name" value="HDIG_dom"/>
</dbReference>
<dbReference type="InterPro" id="IPR037522">
    <property type="entry name" value="HD_GYP_dom"/>
</dbReference>
<proteinExistence type="predicted"/>
<dbReference type="PROSITE" id="PS51832">
    <property type="entry name" value="HD_GYP"/>
    <property type="match status" value="1"/>
</dbReference>
<reference evidence="3 4" key="2">
    <citation type="journal article" date="2011" name="J. Bacteriol.">
        <title>Complete genome sequences for the anaerobic, extremely thermophilic plant biomass-degrading bacteria Caldicellulosiruptor hydrothermalis, Caldicellulosiruptor kristjanssonii, Caldicellulosiruptor kronotskyensis, Caldicellulosiruptor owensenis, and Caldicellulosiruptor lactoaceticus.</title>
        <authorList>
            <person name="Blumer-Schuette S.E."/>
            <person name="Ozdemir I."/>
            <person name="Mistry D."/>
            <person name="Lucas S."/>
            <person name="Lapidus A."/>
            <person name="Cheng J.F."/>
            <person name="Goodwin L.A."/>
            <person name="Pitluck S."/>
            <person name="Land M.L."/>
            <person name="Hauser L.J."/>
            <person name="Woyke T."/>
            <person name="Mikhailova N."/>
            <person name="Pati A."/>
            <person name="Kyrpides N.C."/>
            <person name="Ivanova N."/>
            <person name="Detter J.C."/>
            <person name="Walston-Davenport K."/>
            <person name="Han S."/>
            <person name="Adams M.W."/>
            <person name="Kelly R.M."/>
        </authorList>
    </citation>
    <scope>NUCLEOTIDE SEQUENCE [LARGE SCALE GENOMIC DNA]</scope>
    <source>
        <strain evidence="4">DSM 18902 / VKM B-2412 / 2002</strain>
    </source>
</reference>
<dbReference type="RefSeq" id="WP_013429723.1">
    <property type="nucleotide sequence ID" value="NC_014720.1"/>
</dbReference>
<dbReference type="OrthoDB" id="10822at2"/>
<dbReference type="SUPFAM" id="SSF109604">
    <property type="entry name" value="HD-domain/PDEase-like"/>
    <property type="match status" value="1"/>
</dbReference>
<organism evidence="3 4">
    <name type="scientific">Caldicellulosiruptor kronotskyensis (strain DSM 18902 / VKM B-2412 / 2002)</name>
    <dbReference type="NCBI Taxonomy" id="632348"/>
    <lineage>
        <taxon>Bacteria</taxon>
        <taxon>Bacillati</taxon>
        <taxon>Bacillota</taxon>
        <taxon>Bacillota incertae sedis</taxon>
        <taxon>Caldicellulosiruptorales</taxon>
        <taxon>Caldicellulosiruptoraceae</taxon>
        <taxon>Caldicellulosiruptor</taxon>
    </lineage>
</organism>
<keyword evidence="4" id="KW-1185">Reference proteome</keyword>
<evidence type="ECO:0000259" key="2">
    <source>
        <dbReference type="PROSITE" id="PS51832"/>
    </source>
</evidence>
<dbReference type="PATRIC" id="fig|632348.3.peg.725"/>
<name>E4SET7_CALK2</name>
<dbReference type="AlphaFoldDB" id="E4SET7"/>
<dbReference type="PANTHER" id="PTHR43155:SF1">
    <property type="entry name" value="3'3'-CGAMP-SPECIFIC PHOSPHODIESTERASE 1"/>
    <property type="match status" value="1"/>
</dbReference>
<dbReference type="InterPro" id="IPR003607">
    <property type="entry name" value="HD/PDEase_dom"/>
</dbReference>
<dbReference type="Gene3D" id="1.10.3210.10">
    <property type="entry name" value="Hypothetical protein af1432"/>
    <property type="match status" value="1"/>
</dbReference>
<gene>
    <name evidence="3" type="ordered locus">Calkro_0681</name>
</gene>
<dbReference type="PANTHER" id="PTHR43155">
    <property type="entry name" value="CYCLIC DI-GMP PHOSPHODIESTERASE PA4108-RELATED"/>
    <property type="match status" value="1"/>
</dbReference>
<dbReference type="GO" id="GO:0009214">
    <property type="term" value="P:cyclic nucleotide catabolic process"/>
    <property type="evidence" value="ECO:0007669"/>
    <property type="project" value="TreeGrafter"/>
</dbReference>
<keyword evidence="3" id="KW-0378">Hydrolase</keyword>
<dbReference type="InterPro" id="IPR006674">
    <property type="entry name" value="HD_domain"/>
</dbReference>
<dbReference type="CDD" id="cd00077">
    <property type="entry name" value="HDc"/>
    <property type="match status" value="1"/>
</dbReference>
<dbReference type="GO" id="GO:0004112">
    <property type="term" value="F:cyclic-nucleotide phosphodiesterase activity"/>
    <property type="evidence" value="ECO:0007669"/>
    <property type="project" value="TreeGrafter"/>
</dbReference>
<dbReference type="NCBIfam" id="TIGR00277">
    <property type="entry name" value="HDIG"/>
    <property type="match status" value="1"/>
</dbReference>
<dbReference type="SMART" id="SM00471">
    <property type="entry name" value="HDc"/>
    <property type="match status" value="1"/>
</dbReference>
<dbReference type="Proteomes" id="UP000006835">
    <property type="component" value="Chromosome"/>
</dbReference>
<evidence type="ECO:0000313" key="3">
    <source>
        <dbReference type="EMBL" id="ADQ45574.1"/>
    </source>
</evidence>
<accession>E4SET7</accession>
<protein>
    <submittedName>
        <fullName evidence="3">Metal dependent phosphohydrolase</fullName>
    </submittedName>
</protein>
<feature type="domain" description="HD" evidence="1">
    <location>
        <begin position="19"/>
        <end position="126"/>
    </location>
</feature>
<dbReference type="Pfam" id="PF01966">
    <property type="entry name" value="HD"/>
    <property type="match status" value="1"/>
</dbReference>
<feature type="domain" description="HD-GYP" evidence="2">
    <location>
        <begin position="1"/>
        <end position="173"/>
    </location>
</feature>
<dbReference type="KEGG" id="ckn:Calkro_0681"/>
<evidence type="ECO:0000313" key="4">
    <source>
        <dbReference type="Proteomes" id="UP000006835"/>
    </source>
</evidence>
<dbReference type="PROSITE" id="PS51831">
    <property type="entry name" value="HD"/>
    <property type="match status" value="1"/>
</dbReference>
<dbReference type="EMBL" id="CP002330">
    <property type="protein sequence ID" value="ADQ45574.1"/>
    <property type="molecule type" value="Genomic_DNA"/>
</dbReference>
<dbReference type="HOGENOM" id="CLU_000445_92_3_9"/>
<sequence>MQTTLSLLLQNMSEKNAILLTHSLNVAKLCTIMAKNLGMDEEFYYTAGLLHDVGKLLVPNALLDKSITIGKEELEILKSHSKWGAEILRLLGLEQFSTIALLHHQDTADLPLSVQIVSVADKFEAMTSLWRQYKKPVTAKEAIDELWRMQIFHPTVIEALAIAQMELITKKEN</sequence>
<evidence type="ECO:0000259" key="1">
    <source>
        <dbReference type="PROSITE" id="PS51831"/>
    </source>
</evidence>
<reference key="1">
    <citation type="submission" date="2010-11" db="EMBL/GenBank/DDBJ databases">
        <title>Complete sequence of Caldicellulosiruptor kronotskyensis 2002.</title>
        <authorList>
            <consortium name="US DOE Joint Genome Institute"/>
            <person name="Lucas S."/>
            <person name="Copeland A."/>
            <person name="Lapidus A."/>
            <person name="Cheng J.-F."/>
            <person name="Bruce D."/>
            <person name="Goodwin L."/>
            <person name="Pitluck S."/>
            <person name="Davenport K."/>
            <person name="Detter J.C."/>
            <person name="Han C."/>
            <person name="Tapia R."/>
            <person name="Land M."/>
            <person name="Hauser L."/>
            <person name="Jeffries C."/>
            <person name="Kyrpides N."/>
            <person name="Ivanova N."/>
            <person name="Mikhailova N."/>
            <person name="Blumer-Schuette S.E."/>
            <person name="Kelly R.M."/>
            <person name="Woyke T."/>
        </authorList>
    </citation>
    <scope>NUCLEOTIDE SEQUENCE</scope>
    <source>
        <strain>2002</strain>
    </source>
</reference>